<dbReference type="Proteomes" id="UP000035425">
    <property type="component" value="Unassembled WGS sequence"/>
</dbReference>
<organism evidence="2 3">
    <name type="scientific">Protofrankia coriariae</name>
    <dbReference type="NCBI Taxonomy" id="1562887"/>
    <lineage>
        <taxon>Bacteria</taxon>
        <taxon>Bacillati</taxon>
        <taxon>Actinomycetota</taxon>
        <taxon>Actinomycetes</taxon>
        <taxon>Frankiales</taxon>
        <taxon>Frankiaceae</taxon>
        <taxon>Protofrankia</taxon>
    </lineage>
</organism>
<feature type="region of interest" description="Disordered" evidence="1">
    <location>
        <begin position="198"/>
        <end position="217"/>
    </location>
</feature>
<feature type="region of interest" description="Disordered" evidence="1">
    <location>
        <begin position="59"/>
        <end position="108"/>
    </location>
</feature>
<accession>A0ABR5F1E2</accession>
<proteinExistence type="predicted"/>
<reference evidence="2 3" key="1">
    <citation type="submission" date="2014-12" db="EMBL/GenBank/DDBJ databases">
        <title>Frankia sp. BMG5.1 draft genome.</title>
        <authorList>
            <person name="Gtari M."/>
            <person name="Ghodhbane-Gtari F."/>
            <person name="Nouioui I."/>
            <person name="Ktari A."/>
            <person name="Hezbri K."/>
            <person name="Mimouni W."/>
            <person name="Sbissi I."/>
            <person name="Ayari A."/>
            <person name="Yamanaka T."/>
            <person name="Normand P."/>
            <person name="Tisa L.S."/>
            <person name="Boudabous A."/>
        </authorList>
    </citation>
    <scope>NUCLEOTIDE SEQUENCE [LARGE SCALE GENOMIC DNA]</scope>
    <source>
        <strain evidence="2 3">BMG5.1</strain>
    </source>
</reference>
<keyword evidence="3" id="KW-1185">Reference proteome</keyword>
<protein>
    <submittedName>
        <fullName evidence="2">Uncharacterized protein</fullName>
    </submittedName>
</protein>
<sequence length="217" mass="21530">MGAHMTAPAPGPLAQEAALLAAAVRDLLLTNPAVQAYTAHAHAGNTGYADHAGYSGHTGYTDHNGRSGDDTHVGKNDHVGHTGGTGPGRTGSGRRAATPSGGAGGDAGGGAGCDCGLRPEDHHEARPDAAAMNMCQVCPLCRLVNTLAAGRPEVAGHLFAAATSLAAAVRAVLAGRPDTGTGSAATAGTGPVEDTAVRGWTTERPGPGPRVQRIDVE</sequence>
<evidence type="ECO:0000256" key="1">
    <source>
        <dbReference type="SAM" id="MobiDB-lite"/>
    </source>
</evidence>
<feature type="compositionally biased region" description="Basic and acidic residues" evidence="1">
    <location>
        <begin position="63"/>
        <end position="80"/>
    </location>
</feature>
<comment type="caution">
    <text evidence="2">The sequence shown here is derived from an EMBL/GenBank/DDBJ whole genome shotgun (WGS) entry which is preliminary data.</text>
</comment>
<evidence type="ECO:0000313" key="2">
    <source>
        <dbReference type="EMBL" id="KLL10536.1"/>
    </source>
</evidence>
<gene>
    <name evidence="2" type="ORF">FrCorBMG51_17350</name>
</gene>
<name>A0ABR5F1E2_9ACTN</name>
<dbReference type="EMBL" id="JWIO01000030">
    <property type="protein sequence ID" value="KLL10536.1"/>
    <property type="molecule type" value="Genomic_DNA"/>
</dbReference>
<feature type="compositionally biased region" description="Gly residues" evidence="1">
    <location>
        <begin position="81"/>
        <end position="91"/>
    </location>
</feature>
<evidence type="ECO:0000313" key="3">
    <source>
        <dbReference type="Proteomes" id="UP000035425"/>
    </source>
</evidence>